<dbReference type="PANTHER" id="PTHR40040:SF1">
    <property type="entry name" value="MEMBRANE PROTEIN"/>
    <property type="match status" value="1"/>
</dbReference>
<evidence type="ECO:0000256" key="2">
    <source>
        <dbReference type="SAM" id="Phobius"/>
    </source>
</evidence>
<organism evidence="3 4">
    <name type="scientific">Pontibacillus salicampi</name>
    <dbReference type="NCBI Taxonomy" id="1449801"/>
    <lineage>
        <taxon>Bacteria</taxon>
        <taxon>Bacillati</taxon>
        <taxon>Bacillota</taxon>
        <taxon>Bacilli</taxon>
        <taxon>Bacillales</taxon>
        <taxon>Bacillaceae</taxon>
        <taxon>Pontibacillus</taxon>
    </lineage>
</organism>
<name>A0ABV6LJQ2_9BACI</name>
<feature type="transmembrane region" description="Helical" evidence="2">
    <location>
        <begin position="128"/>
        <end position="149"/>
    </location>
</feature>
<accession>A0ABV6LJQ2</accession>
<evidence type="ECO:0000256" key="1">
    <source>
        <dbReference type="SAM" id="MobiDB-lite"/>
    </source>
</evidence>
<keyword evidence="2" id="KW-0812">Transmembrane</keyword>
<dbReference type="InterPro" id="IPR055338">
    <property type="entry name" value="YqfX-like"/>
</dbReference>
<gene>
    <name evidence="3" type="ORF">ACFFGV_03150</name>
</gene>
<dbReference type="EMBL" id="JBHLTP010000003">
    <property type="protein sequence ID" value="MFC0522589.1"/>
    <property type="molecule type" value="Genomic_DNA"/>
</dbReference>
<evidence type="ECO:0008006" key="5">
    <source>
        <dbReference type="Google" id="ProtNLM"/>
    </source>
</evidence>
<protein>
    <recommendedName>
        <fullName evidence="5">DUF4190 domain-containing protein</fullName>
    </recommendedName>
</protein>
<feature type="region of interest" description="Disordered" evidence="1">
    <location>
        <begin position="1"/>
        <end position="30"/>
    </location>
</feature>
<dbReference type="RefSeq" id="WP_377345114.1">
    <property type="nucleotide sequence ID" value="NZ_JBHLTP010000003.1"/>
</dbReference>
<evidence type="ECO:0000313" key="4">
    <source>
        <dbReference type="Proteomes" id="UP001589836"/>
    </source>
</evidence>
<keyword evidence="2" id="KW-0472">Membrane</keyword>
<evidence type="ECO:0000313" key="3">
    <source>
        <dbReference type="EMBL" id="MFC0522589.1"/>
    </source>
</evidence>
<dbReference type="PANTHER" id="PTHR40040">
    <property type="entry name" value="SMALL HYDROPHOBIC PROTEIN-RELATED"/>
    <property type="match status" value="1"/>
</dbReference>
<keyword evidence="2" id="KW-1133">Transmembrane helix</keyword>
<reference evidence="3 4" key="1">
    <citation type="submission" date="2024-09" db="EMBL/GenBank/DDBJ databases">
        <authorList>
            <person name="Sun Q."/>
            <person name="Mori K."/>
        </authorList>
    </citation>
    <scope>NUCLEOTIDE SEQUENCE [LARGE SCALE GENOMIC DNA]</scope>
    <source>
        <strain evidence="3 4">NCAIM B.02529</strain>
    </source>
</reference>
<proteinExistence type="predicted"/>
<keyword evidence="4" id="KW-1185">Reference proteome</keyword>
<feature type="transmembrane region" description="Helical" evidence="2">
    <location>
        <begin position="90"/>
        <end position="116"/>
    </location>
</feature>
<sequence length="150" mass="16322">MEHEDKDHVEEAPQYGKEKESELKAVEHHELDAKLEEESKYSLAESQSLYAGTDDVEIAQEAAADINHVRDPIKSDERESDMQSEVQTGFGWLAVILAVVSFFVLPVVLGAAGIVLGFMSKRRGADTLGNTAIAAGAISIVLTLFFAPFS</sequence>
<comment type="caution">
    <text evidence="3">The sequence shown here is derived from an EMBL/GenBank/DDBJ whole genome shotgun (WGS) entry which is preliminary data.</text>
</comment>
<dbReference type="Proteomes" id="UP001589836">
    <property type="component" value="Unassembled WGS sequence"/>
</dbReference>